<dbReference type="Proteomes" id="UP001558713">
    <property type="component" value="Unassembled WGS sequence"/>
</dbReference>
<evidence type="ECO:0000256" key="1">
    <source>
        <dbReference type="ARBA" id="ARBA00022737"/>
    </source>
</evidence>
<dbReference type="EMBL" id="JBANAX010000942">
    <property type="protein sequence ID" value="KAL1187659.1"/>
    <property type="molecule type" value="Genomic_DNA"/>
</dbReference>
<gene>
    <name evidence="2" type="ORF">V5N11_010916</name>
</gene>
<dbReference type="InterPro" id="IPR011990">
    <property type="entry name" value="TPR-like_helical_dom_sf"/>
</dbReference>
<dbReference type="AlphaFoldDB" id="A0ABD0ZBI9"/>
<proteinExistence type="predicted"/>
<accession>A0ABD0ZBI9</accession>
<sequence length="115" mass="13185">MRRSLAIASTAERFVRRSLLEKGKLGTSFSHCSFWVRAFSGLSHEYRGILRNGLRDIKLENAVDLFSEMVQSRPFPSIIEFNKLLSAIAKMKKFDLVISLAEQMQKFGISHDLYT</sequence>
<reference evidence="2 3" key="1">
    <citation type="submission" date="2024-04" db="EMBL/GenBank/DDBJ databases">
        <title>Genome assembly C_amara_ONT_v2.</title>
        <authorList>
            <person name="Yant L."/>
            <person name="Moore C."/>
            <person name="Slenker M."/>
        </authorList>
    </citation>
    <scope>NUCLEOTIDE SEQUENCE [LARGE SCALE GENOMIC DNA]</scope>
    <source>
        <tissue evidence="2">Leaf</tissue>
    </source>
</reference>
<dbReference type="Pfam" id="PF13812">
    <property type="entry name" value="PPR_3"/>
    <property type="match status" value="1"/>
</dbReference>
<dbReference type="InterPro" id="IPR002885">
    <property type="entry name" value="PPR_rpt"/>
</dbReference>
<protein>
    <submittedName>
        <fullName evidence="2">Pentatricopeptide repeat-containing protein</fullName>
    </submittedName>
</protein>
<evidence type="ECO:0000313" key="2">
    <source>
        <dbReference type="EMBL" id="KAL1187659.1"/>
    </source>
</evidence>
<keyword evidence="1" id="KW-0677">Repeat</keyword>
<keyword evidence="3" id="KW-1185">Reference proteome</keyword>
<dbReference type="Gene3D" id="1.25.40.10">
    <property type="entry name" value="Tetratricopeptide repeat domain"/>
    <property type="match status" value="1"/>
</dbReference>
<comment type="caution">
    <text evidence="2">The sequence shown here is derived from an EMBL/GenBank/DDBJ whole genome shotgun (WGS) entry which is preliminary data.</text>
</comment>
<organism evidence="2 3">
    <name type="scientific">Cardamine amara subsp. amara</name>
    <dbReference type="NCBI Taxonomy" id="228776"/>
    <lineage>
        <taxon>Eukaryota</taxon>
        <taxon>Viridiplantae</taxon>
        <taxon>Streptophyta</taxon>
        <taxon>Embryophyta</taxon>
        <taxon>Tracheophyta</taxon>
        <taxon>Spermatophyta</taxon>
        <taxon>Magnoliopsida</taxon>
        <taxon>eudicotyledons</taxon>
        <taxon>Gunneridae</taxon>
        <taxon>Pentapetalae</taxon>
        <taxon>rosids</taxon>
        <taxon>malvids</taxon>
        <taxon>Brassicales</taxon>
        <taxon>Brassicaceae</taxon>
        <taxon>Cardamineae</taxon>
        <taxon>Cardamine</taxon>
    </lineage>
</organism>
<evidence type="ECO:0000313" key="3">
    <source>
        <dbReference type="Proteomes" id="UP001558713"/>
    </source>
</evidence>
<name>A0ABD0ZBI9_CARAN</name>